<gene>
    <name evidence="2" type="ORF">GCM10023187_31830</name>
</gene>
<organism evidence="2 3">
    <name type="scientific">Nibrella viscosa</name>
    <dbReference type="NCBI Taxonomy" id="1084524"/>
    <lineage>
        <taxon>Bacteria</taxon>
        <taxon>Pseudomonadati</taxon>
        <taxon>Bacteroidota</taxon>
        <taxon>Cytophagia</taxon>
        <taxon>Cytophagales</taxon>
        <taxon>Spirosomataceae</taxon>
        <taxon>Nibrella</taxon>
    </lineage>
</organism>
<feature type="signal peptide" evidence="1">
    <location>
        <begin position="1"/>
        <end position="19"/>
    </location>
</feature>
<evidence type="ECO:0000313" key="3">
    <source>
        <dbReference type="Proteomes" id="UP001500936"/>
    </source>
</evidence>
<dbReference type="RefSeq" id="WP_345268814.1">
    <property type="nucleotide sequence ID" value="NZ_BAABHB010000006.1"/>
</dbReference>
<keyword evidence="3" id="KW-1185">Reference proteome</keyword>
<name>A0ABP8KK27_9BACT</name>
<protein>
    <recommendedName>
        <fullName evidence="4">Outer membrane protein beta-barrel domain-containing protein</fullName>
    </recommendedName>
</protein>
<comment type="caution">
    <text evidence="2">The sequence shown here is derived from an EMBL/GenBank/DDBJ whole genome shotgun (WGS) entry which is preliminary data.</text>
</comment>
<keyword evidence="1" id="KW-0732">Signal</keyword>
<dbReference type="Proteomes" id="UP001500936">
    <property type="component" value="Unassembled WGS sequence"/>
</dbReference>
<accession>A0ABP8KK27</accession>
<reference evidence="3" key="1">
    <citation type="journal article" date="2019" name="Int. J. Syst. Evol. Microbiol.">
        <title>The Global Catalogue of Microorganisms (GCM) 10K type strain sequencing project: providing services to taxonomists for standard genome sequencing and annotation.</title>
        <authorList>
            <consortium name="The Broad Institute Genomics Platform"/>
            <consortium name="The Broad Institute Genome Sequencing Center for Infectious Disease"/>
            <person name="Wu L."/>
            <person name="Ma J."/>
        </authorList>
    </citation>
    <scope>NUCLEOTIDE SEQUENCE [LARGE SCALE GENOMIC DNA]</scope>
    <source>
        <strain evidence="3">JCM 17925</strain>
    </source>
</reference>
<proteinExistence type="predicted"/>
<dbReference type="EMBL" id="BAABHB010000006">
    <property type="protein sequence ID" value="GAA4409086.1"/>
    <property type="molecule type" value="Genomic_DNA"/>
</dbReference>
<evidence type="ECO:0000256" key="1">
    <source>
        <dbReference type="SAM" id="SignalP"/>
    </source>
</evidence>
<evidence type="ECO:0000313" key="2">
    <source>
        <dbReference type="EMBL" id="GAA4409086.1"/>
    </source>
</evidence>
<feature type="chain" id="PRO_5047044015" description="Outer membrane protein beta-barrel domain-containing protein" evidence="1">
    <location>
        <begin position="20"/>
        <end position="257"/>
    </location>
</feature>
<evidence type="ECO:0008006" key="4">
    <source>
        <dbReference type="Google" id="ProtNLM"/>
    </source>
</evidence>
<sequence>MKRIIIALLLLAGIFTARTGFGQSADSTQTISTFSGTVGLTNNGFSIVPTFSLNRPAAIMNFYWRKKRFSFDPDIRLVSDASKGGFIFWFRYRLIEQKKFSLRVGVHPAFSLVRRTITENGTNGEITEMLRFAAAEVVPNYQITPNWSIGAVYLHGSGLQKWGPQHTNVLFLNTNISNINLGGNVRLTLVPMVYWLYVDGHRGSYFSATAILGKKGTPFTIQSTINQTFKSNIPKNKDFMWNVMVAYNFRTTFKHVN</sequence>